<protein>
    <recommendedName>
        <fullName evidence="4">Pantoate--beta-alanine ligase</fullName>
    </recommendedName>
</protein>
<proteinExistence type="predicted"/>
<keyword evidence="2" id="KW-0067">ATP-binding</keyword>
<sequence>MEILENKKNLDVFLSNIREKNHKIGLIPTMGSIHKGHLSLVEKSKNANCLSLATIFINPTQFNDLKDFDQYPQNRDLDIAQLKQVQ</sequence>
<dbReference type="Pfam" id="PF02569">
    <property type="entry name" value="Pantoate_ligase"/>
    <property type="match status" value="1"/>
</dbReference>
<evidence type="ECO:0008006" key="4">
    <source>
        <dbReference type="Google" id="ProtNLM"/>
    </source>
</evidence>
<dbReference type="GO" id="GO:0005829">
    <property type="term" value="C:cytosol"/>
    <property type="evidence" value="ECO:0007669"/>
    <property type="project" value="TreeGrafter"/>
</dbReference>
<dbReference type="GO" id="GO:0004592">
    <property type="term" value="F:pantoate-beta-alanine ligase activity"/>
    <property type="evidence" value="ECO:0007669"/>
    <property type="project" value="InterPro"/>
</dbReference>
<dbReference type="GO" id="GO:0005524">
    <property type="term" value="F:ATP binding"/>
    <property type="evidence" value="ECO:0007669"/>
    <property type="project" value="UniProtKB-KW"/>
</dbReference>
<evidence type="ECO:0000256" key="2">
    <source>
        <dbReference type="ARBA" id="ARBA00022840"/>
    </source>
</evidence>
<keyword evidence="1" id="KW-0547">Nucleotide-binding</keyword>
<dbReference type="Gene3D" id="3.40.50.620">
    <property type="entry name" value="HUPs"/>
    <property type="match status" value="1"/>
</dbReference>
<organism evidence="3">
    <name type="scientific">marine metagenome</name>
    <dbReference type="NCBI Taxonomy" id="408172"/>
    <lineage>
        <taxon>unclassified sequences</taxon>
        <taxon>metagenomes</taxon>
        <taxon>ecological metagenomes</taxon>
    </lineage>
</organism>
<evidence type="ECO:0000256" key="1">
    <source>
        <dbReference type="ARBA" id="ARBA00022741"/>
    </source>
</evidence>
<dbReference type="SUPFAM" id="SSF52374">
    <property type="entry name" value="Nucleotidylyl transferase"/>
    <property type="match status" value="1"/>
</dbReference>
<dbReference type="EMBL" id="UINC01009963">
    <property type="protein sequence ID" value="SVA44505.1"/>
    <property type="molecule type" value="Genomic_DNA"/>
</dbReference>
<dbReference type="InterPro" id="IPR014729">
    <property type="entry name" value="Rossmann-like_a/b/a_fold"/>
</dbReference>
<reference evidence="3" key="1">
    <citation type="submission" date="2018-05" db="EMBL/GenBank/DDBJ databases">
        <authorList>
            <person name="Lanie J.A."/>
            <person name="Ng W.-L."/>
            <person name="Kazmierczak K.M."/>
            <person name="Andrzejewski T.M."/>
            <person name="Davidsen T.M."/>
            <person name="Wayne K.J."/>
            <person name="Tettelin H."/>
            <person name="Glass J.I."/>
            <person name="Rusch D."/>
            <person name="Podicherti R."/>
            <person name="Tsui H.-C.T."/>
            <person name="Winkler M.E."/>
        </authorList>
    </citation>
    <scope>NUCLEOTIDE SEQUENCE</scope>
</reference>
<dbReference type="InterPro" id="IPR003721">
    <property type="entry name" value="Pantoate_ligase"/>
</dbReference>
<dbReference type="GO" id="GO:0015940">
    <property type="term" value="P:pantothenate biosynthetic process"/>
    <property type="evidence" value="ECO:0007669"/>
    <property type="project" value="InterPro"/>
</dbReference>
<gene>
    <name evidence="3" type="ORF">METZ01_LOCUS97359</name>
</gene>
<evidence type="ECO:0000313" key="3">
    <source>
        <dbReference type="EMBL" id="SVA44505.1"/>
    </source>
</evidence>
<dbReference type="PANTHER" id="PTHR21299:SF1">
    <property type="entry name" value="PANTOATE--BETA-ALANINE LIGASE"/>
    <property type="match status" value="1"/>
</dbReference>
<name>A0A381VW74_9ZZZZ</name>
<dbReference type="PANTHER" id="PTHR21299">
    <property type="entry name" value="CYTIDYLATE KINASE/PANTOATE-BETA-ALANINE LIGASE"/>
    <property type="match status" value="1"/>
</dbReference>
<dbReference type="AlphaFoldDB" id="A0A381VW74"/>
<feature type="non-terminal residue" evidence="3">
    <location>
        <position position="86"/>
    </location>
</feature>
<accession>A0A381VW74</accession>